<keyword evidence="4" id="KW-1185">Reference proteome</keyword>
<name>A0ABQ3R3E6_STRRR</name>
<protein>
    <recommendedName>
        <fullName evidence="2">DNA-binding phage zinc finger domain-containing protein</fullName>
    </recommendedName>
</protein>
<sequence>MEPEQIPHLIAQIALADPRVRREDPTERRAQILMWAGILTDVPYDYAVQAAQEHYATSTWPILPAEIATRWAATVRDRMNRHNGTFEPTAHPELDPDDISGYITALRNERQAVVRGEAAPAAVKEITAGTAAEEAERRLEQLGSYVPRHVDEVLDGYRPIKASRRAAIAAGLPDPLAVTCDWCHAPAGEPCRSRRVDPKGATTSRRRTKPHPSRLEAASHATLQPRTEETA</sequence>
<evidence type="ECO:0000313" key="4">
    <source>
        <dbReference type="Proteomes" id="UP000646738"/>
    </source>
</evidence>
<comment type="caution">
    <text evidence="3">The sequence shown here is derived from an EMBL/GenBank/DDBJ whole genome shotgun (WGS) entry which is preliminary data.</text>
</comment>
<dbReference type="EMBL" id="BNEA01000001">
    <property type="protein sequence ID" value="GHI50373.1"/>
    <property type="molecule type" value="Genomic_DNA"/>
</dbReference>
<evidence type="ECO:0000259" key="2">
    <source>
        <dbReference type="Pfam" id="PF24623"/>
    </source>
</evidence>
<dbReference type="RefSeq" id="WP_189999665.1">
    <property type="nucleotide sequence ID" value="NZ_BNCB01000032.1"/>
</dbReference>
<dbReference type="InterPro" id="IPR056911">
    <property type="entry name" value="Phage_Znf_bind_put"/>
</dbReference>
<evidence type="ECO:0000313" key="3">
    <source>
        <dbReference type="EMBL" id="GHI50373.1"/>
    </source>
</evidence>
<feature type="region of interest" description="Disordered" evidence="1">
    <location>
        <begin position="189"/>
        <end position="231"/>
    </location>
</feature>
<accession>A0ABQ3R3E6</accession>
<proteinExistence type="predicted"/>
<dbReference type="Proteomes" id="UP000646738">
    <property type="component" value="Unassembled WGS sequence"/>
</dbReference>
<dbReference type="Pfam" id="PF24623">
    <property type="entry name" value="Phage_zn_bind_8"/>
    <property type="match status" value="1"/>
</dbReference>
<feature type="domain" description="DNA-binding phage zinc finger" evidence="2">
    <location>
        <begin position="172"/>
        <end position="225"/>
    </location>
</feature>
<gene>
    <name evidence="3" type="ORF">Srubr_02190</name>
</gene>
<organism evidence="3 4">
    <name type="scientific">Streptomyces rubradiris</name>
    <name type="common">Streptomyces achromogenes subsp. rubradiris</name>
    <dbReference type="NCBI Taxonomy" id="285531"/>
    <lineage>
        <taxon>Bacteria</taxon>
        <taxon>Bacillati</taxon>
        <taxon>Actinomycetota</taxon>
        <taxon>Actinomycetes</taxon>
        <taxon>Kitasatosporales</taxon>
        <taxon>Streptomycetaceae</taxon>
        <taxon>Streptomyces</taxon>
    </lineage>
</organism>
<evidence type="ECO:0000256" key="1">
    <source>
        <dbReference type="SAM" id="MobiDB-lite"/>
    </source>
</evidence>
<reference evidence="4" key="1">
    <citation type="submission" date="2023-07" db="EMBL/GenBank/DDBJ databases">
        <title>Whole genome shotgun sequence of Streptomyces achromogenes subsp. rubradiris NBRC 14000.</title>
        <authorList>
            <person name="Komaki H."/>
            <person name="Tamura T."/>
        </authorList>
    </citation>
    <scope>NUCLEOTIDE SEQUENCE [LARGE SCALE GENOMIC DNA]</scope>
    <source>
        <strain evidence="4">NBRC 14000</strain>
    </source>
</reference>